<proteinExistence type="predicted"/>
<dbReference type="EMBL" id="RJSF01000019">
    <property type="protein sequence ID" value="RNM16180.1"/>
    <property type="molecule type" value="Genomic_DNA"/>
</dbReference>
<reference evidence="3 4" key="1">
    <citation type="submission" date="2018-11" db="EMBL/GenBank/DDBJ databases">
        <authorList>
            <person name="Li F."/>
        </authorList>
    </citation>
    <scope>NUCLEOTIDE SEQUENCE [LARGE SCALE GENOMIC DNA]</scope>
    <source>
        <strain evidence="3 4">Gsoil 818</strain>
    </source>
</reference>
<dbReference type="PANTHER" id="PTHR31956">
    <property type="entry name" value="NON-SPECIFIC PHOSPHOLIPASE C4-RELATED"/>
    <property type="match status" value="1"/>
</dbReference>
<dbReference type="OrthoDB" id="345880at2"/>
<keyword evidence="4" id="KW-1185">Reference proteome</keyword>
<dbReference type="GO" id="GO:0009395">
    <property type="term" value="P:phospholipid catabolic process"/>
    <property type="evidence" value="ECO:0007669"/>
    <property type="project" value="TreeGrafter"/>
</dbReference>
<keyword evidence="2" id="KW-0843">Virulence</keyword>
<dbReference type="SUPFAM" id="SSF53649">
    <property type="entry name" value="Alkaline phosphatase-like"/>
    <property type="match status" value="1"/>
</dbReference>
<dbReference type="InterPro" id="IPR017850">
    <property type="entry name" value="Alkaline_phosphatase_core_sf"/>
</dbReference>
<sequence>MVENHSLDQMTSSMPFVHGLAQQYAYATNYTAITHPSLPNYLAILGGSTFGVTDDRPPAAHRLRGASVLSQARRAGRTVKVYAESQPRRCALANAGEYAVRHNPWTYFVSDRTACRRYDVMAGALGRNADAGTLPNVGMVIPNLVHDAHDASLATSDAWLSKKITRIQAGPDWQSGRLAVVITADEDDHHQGNTVLTVVASRYQQHKVVGTPLTHYSLTRLLEDVAGVPYLRNAATAASMTTAFGISTLPRP</sequence>
<dbReference type="Gene3D" id="3.40.720.10">
    <property type="entry name" value="Alkaline Phosphatase, subunit A"/>
    <property type="match status" value="1"/>
</dbReference>
<evidence type="ECO:0000313" key="4">
    <source>
        <dbReference type="Proteomes" id="UP000279994"/>
    </source>
</evidence>
<protein>
    <submittedName>
        <fullName evidence="3">Phosphoesterase</fullName>
    </submittedName>
</protein>
<evidence type="ECO:0000313" key="3">
    <source>
        <dbReference type="EMBL" id="RNM16180.1"/>
    </source>
</evidence>
<organism evidence="3 4">
    <name type="scientific">Nocardioides pocheonensis</name>
    <dbReference type="NCBI Taxonomy" id="661485"/>
    <lineage>
        <taxon>Bacteria</taxon>
        <taxon>Bacillati</taxon>
        <taxon>Actinomycetota</taxon>
        <taxon>Actinomycetes</taxon>
        <taxon>Propionibacteriales</taxon>
        <taxon>Nocardioidaceae</taxon>
        <taxon>Nocardioides</taxon>
    </lineage>
</organism>
<keyword evidence="1" id="KW-0378">Hydrolase</keyword>
<gene>
    <name evidence="3" type="ORF">EFL26_06970</name>
</gene>
<name>A0A3N0GVL2_9ACTN</name>
<dbReference type="InterPro" id="IPR007312">
    <property type="entry name" value="Phosphoesterase"/>
</dbReference>
<dbReference type="GO" id="GO:0016788">
    <property type="term" value="F:hydrolase activity, acting on ester bonds"/>
    <property type="evidence" value="ECO:0007669"/>
    <property type="project" value="InterPro"/>
</dbReference>
<evidence type="ECO:0000256" key="1">
    <source>
        <dbReference type="ARBA" id="ARBA00022801"/>
    </source>
</evidence>
<dbReference type="Pfam" id="PF04185">
    <property type="entry name" value="Phosphoesterase"/>
    <property type="match status" value="1"/>
</dbReference>
<evidence type="ECO:0000256" key="2">
    <source>
        <dbReference type="ARBA" id="ARBA00023026"/>
    </source>
</evidence>
<dbReference type="Proteomes" id="UP000279994">
    <property type="component" value="Unassembled WGS sequence"/>
</dbReference>
<accession>A0A3N0GVL2</accession>
<dbReference type="PANTHER" id="PTHR31956:SF8">
    <property type="entry name" value="ACID PHOSPHATASE PHOA (AFU_ORTHOLOGUE AFUA_1G03570)"/>
    <property type="match status" value="1"/>
</dbReference>
<comment type="caution">
    <text evidence="3">The sequence shown here is derived from an EMBL/GenBank/DDBJ whole genome shotgun (WGS) entry which is preliminary data.</text>
</comment>
<dbReference type="AlphaFoldDB" id="A0A3N0GVL2"/>